<keyword evidence="5" id="KW-1185">Reference proteome</keyword>
<dbReference type="Pfam" id="PF00892">
    <property type="entry name" value="EamA"/>
    <property type="match status" value="2"/>
</dbReference>
<dbReference type="InterPro" id="IPR037185">
    <property type="entry name" value="EmrE-like"/>
</dbReference>
<feature type="domain" description="EamA" evidence="3">
    <location>
        <begin position="7"/>
        <end position="131"/>
    </location>
</feature>
<reference evidence="4 5" key="1">
    <citation type="submission" date="2020-08" db="EMBL/GenBank/DDBJ databases">
        <title>Genomic Encyclopedia of Type Strains, Phase IV (KMG-IV): sequencing the most valuable type-strain genomes for metagenomic binning, comparative biology and taxonomic classification.</title>
        <authorList>
            <person name="Goeker M."/>
        </authorList>
    </citation>
    <scope>NUCLEOTIDE SEQUENCE [LARGE SCALE GENOMIC DNA]</scope>
    <source>
        <strain evidence="4 5">DSM 103526</strain>
    </source>
</reference>
<sequence>MDKNRKKAIKYMIIASVLWSIGGLFIKLVDWHPMAIAGGRSGIAAVVMLCYLRKPNVRTKKLTLLGASAYAALLILFVTANKLTTSANAILLQFTAPIWVALFSRWFLKERVQKSDWAAIIAVMLGMVLFFIGDLRTGHMLGNLIAVLSGIAMASMIILLKLQNEGSPVEITLLGNIFTFVIGLPFFFSSIPSWSSLFALLILGIFQLGISYILYTVAIPHVSAIEAILIPVIEPLLNPIWVFWFTRELPGHHALWGGMIVILAITIRSIYQARKDSPSLQQN</sequence>
<dbReference type="SUPFAM" id="SSF103481">
    <property type="entry name" value="Multidrug resistance efflux transporter EmrE"/>
    <property type="match status" value="2"/>
</dbReference>
<comment type="caution">
    <text evidence="4">The sequence shown here is derived from an EMBL/GenBank/DDBJ whole genome shotgun (WGS) entry which is preliminary data.</text>
</comment>
<feature type="transmembrane region" description="Helical" evidence="2">
    <location>
        <begin position="194"/>
        <end position="215"/>
    </location>
</feature>
<proteinExistence type="inferred from homology"/>
<organism evidence="4 5">
    <name type="scientific">Anaerosolibacter carboniphilus</name>
    <dbReference type="NCBI Taxonomy" id="1417629"/>
    <lineage>
        <taxon>Bacteria</taxon>
        <taxon>Bacillati</taxon>
        <taxon>Bacillota</taxon>
        <taxon>Clostridia</taxon>
        <taxon>Peptostreptococcales</taxon>
        <taxon>Thermotaleaceae</taxon>
        <taxon>Anaerosolibacter</taxon>
    </lineage>
</organism>
<keyword evidence="2" id="KW-1133">Transmembrane helix</keyword>
<keyword evidence="2" id="KW-0812">Transmembrane</keyword>
<feature type="transmembrane region" description="Helical" evidence="2">
    <location>
        <begin position="64"/>
        <end position="83"/>
    </location>
</feature>
<evidence type="ECO:0000313" key="4">
    <source>
        <dbReference type="EMBL" id="MBB6214475.1"/>
    </source>
</evidence>
<feature type="transmembrane region" description="Helical" evidence="2">
    <location>
        <begin position="115"/>
        <end position="133"/>
    </location>
</feature>
<gene>
    <name evidence="4" type="ORF">HNQ80_000555</name>
</gene>
<dbReference type="Proteomes" id="UP000579281">
    <property type="component" value="Unassembled WGS sequence"/>
</dbReference>
<protein>
    <submittedName>
        <fullName evidence="4">Drug/metabolite transporter (DMT)-like permease</fullName>
    </submittedName>
</protein>
<keyword evidence="2" id="KW-0472">Membrane</keyword>
<feature type="transmembrane region" description="Helical" evidence="2">
    <location>
        <begin position="171"/>
        <end position="188"/>
    </location>
</feature>
<dbReference type="AlphaFoldDB" id="A0A841KWC2"/>
<feature type="domain" description="EamA" evidence="3">
    <location>
        <begin position="141"/>
        <end position="267"/>
    </location>
</feature>
<accession>A0A841KWC2</accession>
<dbReference type="PANTHER" id="PTHR22911">
    <property type="entry name" value="ACYL-MALONYL CONDENSING ENZYME-RELATED"/>
    <property type="match status" value="1"/>
</dbReference>
<feature type="transmembrane region" description="Helical" evidence="2">
    <location>
        <begin position="12"/>
        <end position="29"/>
    </location>
</feature>
<evidence type="ECO:0000256" key="1">
    <source>
        <dbReference type="ARBA" id="ARBA00007362"/>
    </source>
</evidence>
<feature type="transmembrane region" description="Helical" evidence="2">
    <location>
        <begin position="139"/>
        <end position="159"/>
    </location>
</feature>
<dbReference type="GO" id="GO:0016020">
    <property type="term" value="C:membrane"/>
    <property type="evidence" value="ECO:0007669"/>
    <property type="project" value="InterPro"/>
</dbReference>
<dbReference type="PANTHER" id="PTHR22911:SF79">
    <property type="entry name" value="MOBA-LIKE NTP TRANSFERASE DOMAIN-CONTAINING PROTEIN"/>
    <property type="match status" value="1"/>
</dbReference>
<feature type="transmembrane region" description="Helical" evidence="2">
    <location>
        <begin position="35"/>
        <end position="52"/>
    </location>
</feature>
<feature type="transmembrane region" description="Helical" evidence="2">
    <location>
        <begin position="253"/>
        <end position="271"/>
    </location>
</feature>
<dbReference type="InterPro" id="IPR000620">
    <property type="entry name" value="EamA_dom"/>
</dbReference>
<evidence type="ECO:0000259" key="3">
    <source>
        <dbReference type="Pfam" id="PF00892"/>
    </source>
</evidence>
<feature type="transmembrane region" description="Helical" evidence="2">
    <location>
        <begin position="227"/>
        <end position="247"/>
    </location>
</feature>
<name>A0A841KWC2_9FIRM</name>
<feature type="transmembrane region" description="Helical" evidence="2">
    <location>
        <begin position="89"/>
        <end position="108"/>
    </location>
</feature>
<comment type="similarity">
    <text evidence="1">Belongs to the EamA transporter family.</text>
</comment>
<evidence type="ECO:0000313" key="5">
    <source>
        <dbReference type="Proteomes" id="UP000579281"/>
    </source>
</evidence>
<dbReference type="EMBL" id="JACHEN010000002">
    <property type="protein sequence ID" value="MBB6214475.1"/>
    <property type="molecule type" value="Genomic_DNA"/>
</dbReference>
<evidence type="ECO:0000256" key="2">
    <source>
        <dbReference type="SAM" id="Phobius"/>
    </source>
</evidence>
<dbReference type="RefSeq" id="WP_184307941.1">
    <property type="nucleotide sequence ID" value="NZ_JACHEN010000002.1"/>
</dbReference>